<proteinExistence type="predicted"/>
<organism evidence="1 2">
    <name type="scientific">Mytilus coruscus</name>
    <name type="common">Sea mussel</name>
    <dbReference type="NCBI Taxonomy" id="42192"/>
    <lineage>
        <taxon>Eukaryota</taxon>
        <taxon>Metazoa</taxon>
        <taxon>Spiralia</taxon>
        <taxon>Lophotrochozoa</taxon>
        <taxon>Mollusca</taxon>
        <taxon>Bivalvia</taxon>
        <taxon>Autobranchia</taxon>
        <taxon>Pteriomorphia</taxon>
        <taxon>Mytilida</taxon>
        <taxon>Mytiloidea</taxon>
        <taxon>Mytilidae</taxon>
        <taxon>Mytilinae</taxon>
        <taxon>Mytilus</taxon>
    </lineage>
</organism>
<evidence type="ECO:0008006" key="3">
    <source>
        <dbReference type="Google" id="ProtNLM"/>
    </source>
</evidence>
<dbReference type="AlphaFoldDB" id="A0A6J8BG06"/>
<evidence type="ECO:0000313" key="2">
    <source>
        <dbReference type="Proteomes" id="UP000507470"/>
    </source>
</evidence>
<keyword evidence="2" id="KW-1185">Reference proteome</keyword>
<dbReference type="PANTHER" id="PTHR19446">
    <property type="entry name" value="REVERSE TRANSCRIPTASES"/>
    <property type="match status" value="1"/>
</dbReference>
<dbReference type="EMBL" id="CACVKT020003242">
    <property type="protein sequence ID" value="CAC5382613.1"/>
    <property type="molecule type" value="Genomic_DNA"/>
</dbReference>
<reference evidence="1 2" key="1">
    <citation type="submission" date="2020-06" db="EMBL/GenBank/DDBJ databases">
        <authorList>
            <person name="Li R."/>
            <person name="Bekaert M."/>
        </authorList>
    </citation>
    <scope>NUCLEOTIDE SEQUENCE [LARGE SCALE GENOMIC DNA]</scope>
    <source>
        <strain evidence="2">wild</strain>
    </source>
</reference>
<name>A0A6J8BG06_MYTCO</name>
<gene>
    <name evidence="1" type="ORF">MCOR_18425</name>
</gene>
<dbReference type="OrthoDB" id="6154646at2759"/>
<protein>
    <recommendedName>
        <fullName evidence="3">Endonuclease/exonuclease/phosphatase domain-containing protein</fullName>
    </recommendedName>
</protein>
<sequence length="383" mass="44095">MLNGRFQDHEFTCISTSGKSVVDYMCVPYEDIEYIKDFKIISMSTVINEINYMPDKISDHSLLVFDVVIPGGCNTENIDVLKSDPKVQNRKFKLANVPTDFLKNIGIIEKVNKTIIRIENSIQITQNVQTAYNEFQLLIHSEMENKLPVLNFTNGSQKRSKTIKSKLKEEFCNVRKQFDRINQKYKRKYVYREQQKLEDQLNACSQSEFWKSIGKTGIANERKPRVPWAIIDDTRNVKTDKNSVLNKWKDEFQALFTNNSENNNNLDEKDFDSNIDVDSLNDAITRDEILLAVTQATNRKAAGIDEIPAEVLKNEVAIELLYQIISGFFEFSRVPSQWTSGIINPILKQGSTDNRCPLNYRGITLISVPCKIYCSVLNFRLSK</sequence>
<accession>A0A6J8BG06</accession>
<dbReference type="Proteomes" id="UP000507470">
    <property type="component" value="Unassembled WGS sequence"/>
</dbReference>
<evidence type="ECO:0000313" key="1">
    <source>
        <dbReference type="EMBL" id="CAC5382613.1"/>
    </source>
</evidence>